<dbReference type="AlphaFoldDB" id="A0A7J5HTF3"/>
<dbReference type="RefSeq" id="WP_151848844.1">
    <property type="nucleotide sequence ID" value="NZ_CP072220.1"/>
</dbReference>
<dbReference type="EMBL" id="WCTL01000028">
    <property type="protein sequence ID" value="KAB4229819.1"/>
    <property type="molecule type" value="Genomic_DNA"/>
</dbReference>
<reference evidence="2 3" key="1">
    <citation type="journal article" date="2019" name="Nat. Med.">
        <title>A library of human gut bacterial isolates paired with longitudinal multiomics data enables mechanistic microbiome research.</title>
        <authorList>
            <person name="Poyet M."/>
            <person name="Groussin M."/>
            <person name="Gibbons S.M."/>
            <person name="Avila-Pacheco J."/>
            <person name="Jiang X."/>
            <person name="Kearney S.M."/>
            <person name="Perrotta A.R."/>
            <person name="Berdy B."/>
            <person name="Zhao S."/>
            <person name="Lieberman T.D."/>
            <person name="Swanson P.K."/>
            <person name="Smith M."/>
            <person name="Roesemann S."/>
            <person name="Alexander J.E."/>
            <person name="Rich S.A."/>
            <person name="Livny J."/>
            <person name="Vlamakis H."/>
            <person name="Clish C."/>
            <person name="Bullock K."/>
            <person name="Deik A."/>
            <person name="Scott J."/>
            <person name="Pierce K.A."/>
            <person name="Xavier R.J."/>
            <person name="Alm E.J."/>
        </authorList>
    </citation>
    <scope>NUCLEOTIDE SEQUENCE [LARGE SCALE GENOMIC DNA]</scope>
    <source>
        <strain evidence="2 3">BIOML-A5</strain>
    </source>
</reference>
<feature type="region of interest" description="Disordered" evidence="1">
    <location>
        <begin position="23"/>
        <end position="63"/>
    </location>
</feature>
<name>A0A7J5HTF3_BACUN</name>
<evidence type="ECO:0000313" key="2">
    <source>
        <dbReference type="EMBL" id="KAB4229819.1"/>
    </source>
</evidence>
<proteinExistence type="predicted"/>
<sequence>MSSNVVRCHKHDCFQRLNRERRRGEVNERKERRYVRQKGKSLRIRHQKKSRRTGKKTMQNRGS</sequence>
<gene>
    <name evidence="2" type="ORF">GAP47_19860</name>
</gene>
<dbReference type="Proteomes" id="UP000462376">
    <property type="component" value="Unassembled WGS sequence"/>
</dbReference>
<feature type="compositionally biased region" description="Basic residues" evidence="1">
    <location>
        <begin position="32"/>
        <end position="55"/>
    </location>
</feature>
<comment type="caution">
    <text evidence="2">The sequence shown here is derived from an EMBL/GenBank/DDBJ whole genome shotgun (WGS) entry which is preliminary data.</text>
</comment>
<protein>
    <submittedName>
        <fullName evidence="2">Uncharacterized protein</fullName>
    </submittedName>
</protein>
<accession>A0A7J5HTF3</accession>
<evidence type="ECO:0000313" key="3">
    <source>
        <dbReference type="Proteomes" id="UP000462376"/>
    </source>
</evidence>
<organism evidence="2 3">
    <name type="scientific">Bacteroides uniformis</name>
    <dbReference type="NCBI Taxonomy" id="820"/>
    <lineage>
        <taxon>Bacteria</taxon>
        <taxon>Pseudomonadati</taxon>
        <taxon>Bacteroidota</taxon>
        <taxon>Bacteroidia</taxon>
        <taxon>Bacteroidales</taxon>
        <taxon>Bacteroidaceae</taxon>
        <taxon>Bacteroides</taxon>
    </lineage>
</organism>
<evidence type="ECO:0000256" key="1">
    <source>
        <dbReference type="SAM" id="MobiDB-lite"/>
    </source>
</evidence>